<gene>
    <name evidence="7" type="ORF">PPERSA_09533</name>
</gene>
<dbReference type="InterPro" id="IPR038765">
    <property type="entry name" value="Papain-like_cys_pep_sf"/>
</dbReference>
<accession>A0A0V0QFE5</accession>
<reference evidence="7 8" key="1">
    <citation type="journal article" date="2015" name="Sci. Rep.">
        <title>Genome of the facultative scuticociliatosis pathogen Pseudocohnilembus persalinus provides insight into its virulence through horizontal gene transfer.</title>
        <authorList>
            <person name="Xiong J."/>
            <person name="Wang G."/>
            <person name="Cheng J."/>
            <person name="Tian M."/>
            <person name="Pan X."/>
            <person name="Warren A."/>
            <person name="Jiang C."/>
            <person name="Yuan D."/>
            <person name="Miao W."/>
        </authorList>
    </citation>
    <scope>NUCLEOTIDE SEQUENCE [LARGE SCALE GENOMIC DNA]</scope>
    <source>
        <strain evidence="7">36N120E</strain>
    </source>
</reference>
<dbReference type="PANTHER" id="PTHR12411">
    <property type="entry name" value="CYSTEINE PROTEASE FAMILY C1-RELATED"/>
    <property type="match status" value="1"/>
</dbReference>
<proteinExistence type="inferred from homology"/>
<feature type="signal peptide" evidence="4">
    <location>
        <begin position="1"/>
        <end position="18"/>
    </location>
</feature>
<dbReference type="PRINTS" id="PR00705">
    <property type="entry name" value="PAPAIN"/>
</dbReference>
<dbReference type="Gene3D" id="3.90.70.10">
    <property type="entry name" value="Cysteine proteinases"/>
    <property type="match status" value="1"/>
</dbReference>
<evidence type="ECO:0000259" key="6">
    <source>
        <dbReference type="SMART" id="SM00848"/>
    </source>
</evidence>
<keyword evidence="2" id="KW-0865">Zymogen</keyword>
<dbReference type="InterPro" id="IPR025660">
    <property type="entry name" value="Pept_his_AS"/>
</dbReference>
<dbReference type="InterPro" id="IPR000169">
    <property type="entry name" value="Pept_cys_AS"/>
</dbReference>
<feature type="domain" description="Peptidase C1A papain C-terminal" evidence="5">
    <location>
        <begin position="124"/>
        <end position="342"/>
    </location>
</feature>
<evidence type="ECO:0000313" key="7">
    <source>
        <dbReference type="EMBL" id="KRX00927.1"/>
    </source>
</evidence>
<evidence type="ECO:0000313" key="8">
    <source>
        <dbReference type="Proteomes" id="UP000054937"/>
    </source>
</evidence>
<organism evidence="7 8">
    <name type="scientific">Pseudocohnilembus persalinus</name>
    <name type="common">Ciliate</name>
    <dbReference type="NCBI Taxonomy" id="266149"/>
    <lineage>
        <taxon>Eukaryota</taxon>
        <taxon>Sar</taxon>
        <taxon>Alveolata</taxon>
        <taxon>Ciliophora</taxon>
        <taxon>Intramacronucleata</taxon>
        <taxon>Oligohymenophorea</taxon>
        <taxon>Scuticociliatia</taxon>
        <taxon>Philasterida</taxon>
        <taxon>Pseudocohnilembidae</taxon>
        <taxon>Pseudocohnilembus</taxon>
    </lineage>
</organism>
<comment type="caution">
    <text evidence="7">The sequence shown here is derived from an EMBL/GenBank/DDBJ whole genome shotgun (WGS) entry which is preliminary data.</text>
</comment>
<dbReference type="InterPro" id="IPR013128">
    <property type="entry name" value="Peptidase_C1A"/>
</dbReference>
<dbReference type="Proteomes" id="UP000054937">
    <property type="component" value="Unassembled WGS sequence"/>
</dbReference>
<dbReference type="AlphaFoldDB" id="A0A0V0QFE5"/>
<sequence length="343" mass="38414">MSSQNITLALLFTALISAHMYLQGMGGQSEEIFENSSFKATFQNWKQSMGRNYKSSSEEFYRLSVFKESFEKIMEHEKLGESYTLGLTQFADMSDEEFRQTILMKTRDTRHGPNNKVSGQDKYISGSVNWVEEGAVNPIQDQGACGSCYTFATAAATEGVSFLQTSNGLKKLSEQQLVSCSQPYGNDGCDGGFGQYSFQYVLEKGLMYESLYPYVSGEGKVPDCEVSHGIFYISSFRNAVGRGHCTGIQEQVSKQPVYGRVAVDVRWKLYTGGIYKGKHCSSNAEDIDHAITIVGYNTESAVESQRYWIIRNSWGTSWGEQGYMKLEYGNSCSICYESFAPQY</sequence>
<dbReference type="GO" id="GO:0008234">
    <property type="term" value="F:cysteine-type peptidase activity"/>
    <property type="evidence" value="ECO:0007669"/>
    <property type="project" value="InterPro"/>
</dbReference>
<dbReference type="OMA" id="LYKQEYR"/>
<evidence type="ECO:0000256" key="4">
    <source>
        <dbReference type="SAM" id="SignalP"/>
    </source>
</evidence>
<dbReference type="PROSITE" id="PS00640">
    <property type="entry name" value="THIOL_PROTEASE_ASN"/>
    <property type="match status" value="1"/>
</dbReference>
<dbReference type="SMART" id="SM00848">
    <property type="entry name" value="Inhibitor_I29"/>
    <property type="match status" value="1"/>
</dbReference>
<dbReference type="PROSITE" id="PS00139">
    <property type="entry name" value="THIOL_PROTEASE_CYS"/>
    <property type="match status" value="1"/>
</dbReference>
<dbReference type="InterPro" id="IPR025661">
    <property type="entry name" value="Pept_asp_AS"/>
</dbReference>
<dbReference type="SMART" id="SM00645">
    <property type="entry name" value="Pept_C1"/>
    <property type="match status" value="1"/>
</dbReference>
<evidence type="ECO:0000256" key="2">
    <source>
        <dbReference type="ARBA" id="ARBA00023145"/>
    </source>
</evidence>
<evidence type="ECO:0000259" key="5">
    <source>
        <dbReference type="SMART" id="SM00645"/>
    </source>
</evidence>
<name>A0A0V0QFE5_PSEPJ</name>
<dbReference type="Pfam" id="PF00112">
    <property type="entry name" value="Peptidase_C1"/>
    <property type="match status" value="1"/>
</dbReference>
<dbReference type="SUPFAM" id="SSF54001">
    <property type="entry name" value="Cysteine proteinases"/>
    <property type="match status" value="1"/>
</dbReference>
<evidence type="ECO:0000256" key="3">
    <source>
        <dbReference type="ARBA" id="ARBA00023157"/>
    </source>
</evidence>
<dbReference type="InParanoid" id="A0A0V0QFE5"/>
<dbReference type="PROSITE" id="PS00639">
    <property type="entry name" value="THIOL_PROTEASE_HIS"/>
    <property type="match status" value="1"/>
</dbReference>
<keyword evidence="4" id="KW-0732">Signal</keyword>
<keyword evidence="8" id="KW-1185">Reference proteome</keyword>
<dbReference type="InterPro" id="IPR013201">
    <property type="entry name" value="Prot_inhib_I29"/>
</dbReference>
<dbReference type="Pfam" id="PF08246">
    <property type="entry name" value="Inhibitor_I29"/>
    <property type="match status" value="1"/>
</dbReference>
<dbReference type="InterPro" id="IPR000668">
    <property type="entry name" value="Peptidase_C1A_C"/>
</dbReference>
<evidence type="ECO:0000256" key="1">
    <source>
        <dbReference type="ARBA" id="ARBA00008455"/>
    </source>
</evidence>
<dbReference type="OrthoDB" id="190265at2759"/>
<dbReference type="InterPro" id="IPR039417">
    <property type="entry name" value="Peptidase_C1A_papain-like"/>
</dbReference>
<dbReference type="EMBL" id="LDAU01000180">
    <property type="protein sequence ID" value="KRX00927.1"/>
    <property type="molecule type" value="Genomic_DNA"/>
</dbReference>
<dbReference type="GO" id="GO:0006508">
    <property type="term" value="P:proteolysis"/>
    <property type="evidence" value="ECO:0007669"/>
    <property type="project" value="InterPro"/>
</dbReference>
<protein>
    <submittedName>
        <fullName evidence="7">Uncharacterized protein</fullName>
    </submittedName>
</protein>
<dbReference type="CDD" id="cd02248">
    <property type="entry name" value="Peptidase_C1A"/>
    <property type="match status" value="1"/>
</dbReference>
<feature type="domain" description="Cathepsin propeptide inhibitor" evidence="6">
    <location>
        <begin position="42"/>
        <end position="98"/>
    </location>
</feature>
<comment type="similarity">
    <text evidence="1">Belongs to the peptidase C1 family.</text>
</comment>
<feature type="chain" id="PRO_5018629564" evidence="4">
    <location>
        <begin position="19"/>
        <end position="343"/>
    </location>
</feature>
<keyword evidence="3" id="KW-1015">Disulfide bond</keyword>